<dbReference type="Proteomes" id="UP001595891">
    <property type="component" value="Unassembled WGS sequence"/>
</dbReference>
<feature type="region of interest" description="Disordered" evidence="1">
    <location>
        <begin position="1"/>
        <end position="21"/>
    </location>
</feature>
<evidence type="ECO:0000313" key="2">
    <source>
        <dbReference type="EMBL" id="MFC4588013.1"/>
    </source>
</evidence>
<gene>
    <name evidence="2" type="ORF">ACFO8L_18120</name>
</gene>
<comment type="caution">
    <text evidence="2">The sequence shown here is derived from an EMBL/GenBank/DDBJ whole genome shotgun (WGS) entry which is preliminary data.</text>
</comment>
<organism evidence="2 3">
    <name type="scientific">Sphaerisporangium corydalis</name>
    <dbReference type="NCBI Taxonomy" id="1441875"/>
    <lineage>
        <taxon>Bacteria</taxon>
        <taxon>Bacillati</taxon>
        <taxon>Actinomycetota</taxon>
        <taxon>Actinomycetes</taxon>
        <taxon>Streptosporangiales</taxon>
        <taxon>Streptosporangiaceae</taxon>
        <taxon>Sphaerisporangium</taxon>
    </lineage>
</organism>
<dbReference type="EMBL" id="JBHSFN010000010">
    <property type="protein sequence ID" value="MFC4588013.1"/>
    <property type="molecule type" value="Genomic_DNA"/>
</dbReference>
<sequence>MRRVASPSSPPPAGVAEPSSLDTTTTLSSLWSAGELPLPVLSEEFTLSVTWLRVEEFTEEAGLVALDVLRLRFADEPGGLPVFPVPPELA</sequence>
<evidence type="ECO:0000313" key="3">
    <source>
        <dbReference type="Proteomes" id="UP001595891"/>
    </source>
</evidence>
<accession>A0ABV9EGU4</accession>
<evidence type="ECO:0000256" key="1">
    <source>
        <dbReference type="SAM" id="MobiDB-lite"/>
    </source>
</evidence>
<keyword evidence="3" id="KW-1185">Reference proteome</keyword>
<dbReference type="RefSeq" id="WP_262840785.1">
    <property type="nucleotide sequence ID" value="NZ_JANZYP010000002.1"/>
</dbReference>
<name>A0ABV9EGU4_9ACTN</name>
<proteinExistence type="predicted"/>
<protein>
    <submittedName>
        <fullName evidence="2">Uncharacterized protein</fullName>
    </submittedName>
</protein>
<reference evidence="3" key="1">
    <citation type="journal article" date="2019" name="Int. J. Syst. Evol. Microbiol.">
        <title>The Global Catalogue of Microorganisms (GCM) 10K type strain sequencing project: providing services to taxonomists for standard genome sequencing and annotation.</title>
        <authorList>
            <consortium name="The Broad Institute Genomics Platform"/>
            <consortium name="The Broad Institute Genome Sequencing Center for Infectious Disease"/>
            <person name="Wu L."/>
            <person name="Ma J."/>
        </authorList>
    </citation>
    <scope>NUCLEOTIDE SEQUENCE [LARGE SCALE GENOMIC DNA]</scope>
    <source>
        <strain evidence="3">CCUG 49560</strain>
    </source>
</reference>